<dbReference type="Proteomes" id="UP000198906">
    <property type="component" value="Unassembled WGS sequence"/>
</dbReference>
<sequence length="65" mass="6320">MSLAAVVTMVAVVRAARRRTADASAGHPSAVGDRLVPGRGTEGSALAGAAVGRGSETASWVATTG</sequence>
<accession>A0A1C6S9U8</accession>
<evidence type="ECO:0000313" key="2">
    <source>
        <dbReference type="EMBL" id="SCL26233.1"/>
    </source>
</evidence>
<dbReference type="EMBL" id="FMHU01000002">
    <property type="protein sequence ID" value="SCL26233.1"/>
    <property type="molecule type" value="Genomic_DNA"/>
</dbReference>
<evidence type="ECO:0000256" key="1">
    <source>
        <dbReference type="SAM" id="MobiDB-lite"/>
    </source>
</evidence>
<keyword evidence="3" id="KW-1185">Reference proteome</keyword>
<gene>
    <name evidence="2" type="ORF">GA0074694_4457</name>
</gene>
<reference evidence="3" key="1">
    <citation type="submission" date="2016-06" db="EMBL/GenBank/DDBJ databases">
        <authorList>
            <person name="Varghese N."/>
        </authorList>
    </citation>
    <scope>NUCLEOTIDE SEQUENCE [LARGE SCALE GENOMIC DNA]</scope>
    <source>
        <strain evidence="3">DSM 46123</strain>
    </source>
</reference>
<evidence type="ECO:0000313" key="3">
    <source>
        <dbReference type="Proteomes" id="UP000198906"/>
    </source>
</evidence>
<dbReference type="STRING" id="47866.GA0074694_4457"/>
<name>A0A1C6S9U8_9ACTN</name>
<protein>
    <submittedName>
        <fullName evidence="2">Uncharacterized protein</fullName>
    </submittedName>
</protein>
<proteinExistence type="predicted"/>
<organism evidence="2 3">
    <name type="scientific">Micromonospora inyonensis</name>
    <dbReference type="NCBI Taxonomy" id="47866"/>
    <lineage>
        <taxon>Bacteria</taxon>
        <taxon>Bacillati</taxon>
        <taxon>Actinomycetota</taxon>
        <taxon>Actinomycetes</taxon>
        <taxon>Micromonosporales</taxon>
        <taxon>Micromonosporaceae</taxon>
        <taxon>Micromonospora</taxon>
    </lineage>
</organism>
<dbReference type="AlphaFoldDB" id="A0A1C6S9U8"/>
<feature type="region of interest" description="Disordered" evidence="1">
    <location>
        <begin position="18"/>
        <end position="39"/>
    </location>
</feature>